<proteinExistence type="predicted"/>
<dbReference type="Proteomes" id="UP000031561">
    <property type="component" value="Unassembled WGS sequence"/>
</dbReference>
<keyword evidence="1" id="KW-0472">Membrane</keyword>
<comment type="caution">
    <text evidence="2">The sequence shown here is derived from an EMBL/GenBank/DDBJ whole genome shotgun (WGS) entry which is preliminary data.</text>
</comment>
<dbReference type="EMBL" id="JTHE03000079">
    <property type="protein sequence ID" value="MCM1983800.1"/>
    <property type="molecule type" value="Genomic_DNA"/>
</dbReference>
<name>A0ABD4T6E2_9CYAN</name>
<evidence type="ECO:0000256" key="1">
    <source>
        <dbReference type="SAM" id="Phobius"/>
    </source>
</evidence>
<feature type="transmembrane region" description="Helical" evidence="1">
    <location>
        <begin position="12"/>
        <end position="31"/>
    </location>
</feature>
<sequence>MANTPFPLPWLRFGSAILVAGGIGIGAYSLLVPADVPHPVIAEVRWETLANSLPPEARQITTYRSPTCGCCGSWVEHMQAQGFQVQDKIVDNLEGVKRDHNVPEDLAACHTAIVDGYVIEGHVPAADVKRLLTEKPKVVGIAVPGMPLGSPGMESGNIREPYQVFTFDQAGKTAVFAEHNT</sequence>
<accession>A0ABD4T6E2</accession>
<dbReference type="InterPro" id="IPR007332">
    <property type="entry name" value="DUF411"/>
</dbReference>
<keyword evidence="1" id="KW-0812">Transmembrane</keyword>
<dbReference type="AlphaFoldDB" id="A0ABD4T6E2"/>
<evidence type="ECO:0000313" key="3">
    <source>
        <dbReference type="Proteomes" id="UP000031561"/>
    </source>
</evidence>
<evidence type="ECO:0000313" key="2">
    <source>
        <dbReference type="EMBL" id="MCM1983800.1"/>
    </source>
</evidence>
<gene>
    <name evidence="2" type="ORF">QQ91_0013340</name>
</gene>
<protein>
    <submittedName>
        <fullName evidence="2">DUF411 domain-containing protein</fullName>
    </submittedName>
</protein>
<dbReference type="RefSeq" id="WP_166275369.1">
    <property type="nucleotide sequence ID" value="NZ_JTHE03000079.1"/>
</dbReference>
<reference evidence="2 3" key="1">
    <citation type="journal article" date="2015" name="Genome Announc.">
        <title>Draft Genome Sequence of Filamentous Marine Cyanobacterium Lyngbya confervoides Strain BDU141951.</title>
        <authorList>
            <person name="Chandrababunaidu M.M."/>
            <person name="Sen D."/>
            <person name="Tripathy S."/>
        </authorList>
    </citation>
    <scope>NUCLEOTIDE SEQUENCE [LARGE SCALE GENOMIC DNA]</scope>
    <source>
        <strain evidence="2 3">BDU141951</strain>
    </source>
</reference>
<keyword evidence="3" id="KW-1185">Reference proteome</keyword>
<keyword evidence="1" id="KW-1133">Transmembrane helix</keyword>
<organism evidence="2 3">
    <name type="scientific">Lyngbya confervoides BDU141951</name>
    <dbReference type="NCBI Taxonomy" id="1574623"/>
    <lineage>
        <taxon>Bacteria</taxon>
        <taxon>Bacillati</taxon>
        <taxon>Cyanobacteriota</taxon>
        <taxon>Cyanophyceae</taxon>
        <taxon>Oscillatoriophycideae</taxon>
        <taxon>Oscillatoriales</taxon>
        <taxon>Microcoleaceae</taxon>
        <taxon>Lyngbya</taxon>
    </lineage>
</organism>
<dbReference type="Pfam" id="PF04214">
    <property type="entry name" value="DUF411"/>
    <property type="match status" value="1"/>
</dbReference>